<dbReference type="PRINTS" id="PR00449">
    <property type="entry name" value="RASTRNSFRMNG"/>
</dbReference>
<dbReference type="FunFam" id="3.40.50.300:FF:001129">
    <property type="entry name" value="ras-related protein Rab-44 isoform X2"/>
    <property type="match status" value="1"/>
</dbReference>
<dbReference type="Proteomes" id="UP000663851">
    <property type="component" value="Unassembled WGS sequence"/>
</dbReference>
<evidence type="ECO:0000256" key="1">
    <source>
        <dbReference type="ARBA" id="ARBA00006270"/>
    </source>
</evidence>
<dbReference type="Proteomes" id="UP000663825">
    <property type="component" value="Unassembled WGS sequence"/>
</dbReference>
<evidence type="ECO:0000313" key="12">
    <source>
        <dbReference type="EMBL" id="CAF4312056.1"/>
    </source>
</evidence>
<dbReference type="InterPro" id="IPR001806">
    <property type="entry name" value="Small_GTPase"/>
</dbReference>
<evidence type="ECO:0000313" key="9">
    <source>
        <dbReference type="EMBL" id="CAF3502515.1"/>
    </source>
</evidence>
<dbReference type="EMBL" id="CAJNYV010002776">
    <property type="protein sequence ID" value="CAF3502515.1"/>
    <property type="molecule type" value="Genomic_DNA"/>
</dbReference>
<feature type="region of interest" description="Disordered" evidence="5">
    <location>
        <begin position="1"/>
        <end position="26"/>
    </location>
</feature>
<dbReference type="EMBL" id="CAJNYD010001905">
    <property type="protein sequence ID" value="CAF3380550.1"/>
    <property type="molecule type" value="Genomic_DNA"/>
</dbReference>
<comment type="caution">
    <text evidence="9">The sequence shown here is derived from an EMBL/GenBank/DDBJ whole genome shotgun (WGS) entry which is preliminary data.</text>
</comment>
<dbReference type="EMBL" id="CAJOBP010001562">
    <property type="protein sequence ID" value="CAF4294100.1"/>
    <property type="molecule type" value="Genomic_DNA"/>
</dbReference>
<sequence length="260" mass="29294">MSEPNTSNPSTYISTTSHERSSTTVHGSGYINMGPLTAQHYEIPTKCIHTIHRKIMNLTESSTGDNEYEFNVLLLGDSGVGKTCLLVRFNDEKFLTGNFHSTVGIDYRSKIVTIGNNKINLQIYDTAGQERFRSIPHAYYRDANALLLIYDVTSVTSFENISAWLNEIKEFTDSDLLIMLIGNKIDKSQRVISRESGERLARDCEIYFLETSAKTGQNVELAFMTTAQTLIDKKLHSKSIDNSSNDRIKVKATESNYFCC</sequence>
<evidence type="ECO:0000313" key="7">
    <source>
        <dbReference type="EMBL" id="CAF3380550.1"/>
    </source>
</evidence>
<dbReference type="Proteomes" id="UP000663848">
    <property type="component" value="Unassembled WGS sequence"/>
</dbReference>
<dbReference type="InterPro" id="IPR005225">
    <property type="entry name" value="Small_GTP-bd"/>
</dbReference>
<evidence type="ECO:0000256" key="3">
    <source>
        <dbReference type="ARBA" id="ARBA00023134"/>
    </source>
</evidence>
<dbReference type="Proteomes" id="UP000663838">
    <property type="component" value="Unassembled WGS sequence"/>
</dbReference>
<keyword evidence="2" id="KW-0547">Nucleotide-binding</keyword>
<dbReference type="GO" id="GO:0003924">
    <property type="term" value="F:GTPase activity"/>
    <property type="evidence" value="ECO:0007669"/>
    <property type="project" value="InterPro"/>
</dbReference>
<proteinExistence type="inferred from homology"/>
<dbReference type="SMART" id="SM00173">
    <property type="entry name" value="RAS"/>
    <property type="match status" value="1"/>
</dbReference>
<evidence type="ECO:0000313" key="13">
    <source>
        <dbReference type="EMBL" id="CAF4430864.1"/>
    </source>
</evidence>
<evidence type="ECO:0000313" key="11">
    <source>
        <dbReference type="EMBL" id="CAF4294100.1"/>
    </source>
</evidence>
<dbReference type="EMBL" id="CAJOBR010004243">
    <property type="protein sequence ID" value="CAF4773461.1"/>
    <property type="molecule type" value="Genomic_DNA"/>
</dbReference>
<evidence type="ECO:0000313" key="6">
    <source>
        <dbReference type="EMBL" id="CAF3366447.1"/>
    </source>
</evidence>
<dbReference type="PROSITE" id="PS51419">
    <property type="entry name" value="RAB"/>
    <property type="match status" value="1"/>
</dbReference>
<evidence type="ECO:0000313" key="14">
    <source>
        <dbReference type="EMBL" id="CAF4669255.1"/>
    </source>
</evidence>
<evidence type="ECO:0000313" key="8">
    <source>
        <dbReference type="EMBL" id="CAF3463901.1"/>
    </source>
</evidence>
<protein>
    <submittedName>
        <fullName evidence="9">Uncharacterized protein</fullName>
    </submittedName>
</protein>
<evidence type="ECO:0000256" key="2">
    <source>
        <dbReference type="ARBA" id="ARBA00022741"/>
    </source>
</evidence>
<reference evidence="9" key="1">
    <citation type="submission" date="2021-02" db="EMBL/GenBank/DDBJ databases">
        <authorList>
            <person name="Nowell W R."/>
        </authorList>
    </citation>
    <scope>NUCLEOTIDE SEQUENCE</scope>
</reference>
<name>A0A818H537_9BILA</name>
<dbReference type="EMBL" id="CAJOBO010000923">
    <property type="protein sequence ID" value="CAF4312056.1"/>
    <property type="molecule type" value="Genomic_DNA"/>
</dbReference>
<comment type="similarity">
    <text evidence="1">Belongs to the small GTPase superfamily. Rab family.</text>
</comment>
<dbReference type="GO" id="GO:0005525">
    <property type="term" value="F:GTP binding"/>
    <property type="evidence" value="ECO:0007669"/>
    <property type="project" value="UniProtKB-KW"/>
</dbReference>
<evidence type="ECO:0000313" key="17">
    <source>
        <dbReference type="Proteomes" id="UP000663873"/>
    </source>
</evidence>
<dbReference type="OrthoDB" id="9989112at2759"/>
<dbReference type="AlphaFoldDB" id="A0A818H537"/>
<evidence type="ECO:0000313" key="16">
    <source>
        <dbReference type="Proteomes" id="UP000663865"/>
    </source>
</evidence>
<dbReference type="Gene3D" id="3.40.50.300">
    <property type="entry name" value="P-loop containing nucleotide triphosphate hydrolases"/>
    <property type="match status" value="1"/>
</dbReference>
<dbReference type="Proteomes" id="UP000663869">
    <property type="component" value="Unassembled WGS sequence"/>
</dbReference>
<evidence type="ECO:0000313" key="15">
    <source>
        <dbReference type="EMBL" id="CAF4773461.1"/>
    </source>
</evidence>
<dbReference type="EMBL" id="CAJOBS010000975">
    <property type="protein sequence ID" value="CAF4669255.1"/>
    <property type="molecule type" value="Genomic_DNA"/>
</dbReference>
<dbReference type="PANTHER" id="PTHR47978">
    <property type="match status" value="1"/>
</dbReference>
<dbReference type="PROSITE" id="PS51421">
    <property type="entry name" value="RAS"/>
    <property type="match status" value="1"/>
</dbReference>
<dbReference type="EMBL" id="CAJNYU010001742">
    <property type="protein sequence ID" value="CAF3463901.1"/>
    <property type="molecule type" value="Genomic_DNA"/>
</dbReference>
<dbReference type="SMART" id="SM00174">
    <property type="entry name" value="RHO"/>
    <property type="match status" value="1"/>
</dbReference>
<dbReference type="SUPFAM" id="SSF52540">
    <property type="entry name" value="P-loop containing nucleoside triphosphate hydrolases"/>
    <property type="match status" value="1"/>
</dbReference>
<dbReference type="Proteomes" id="UP000663872">
    <property type="component" value="Unassembled WGS sequence"/>
</dbReference>
<evidence type="ECO:0000313" key="10">
    <source>
        <dbReference type="EMBL" id="CAF3776344.1"/>
    </source>
</evidence>
<keyword evidence="17" id="KW-1185">Reference proteome</keyword>
<dbReference type="Pfam" id="PF00071">
    <property type="entry name" value="Ras"/>
    <property type="match status" value="1"/>
</dbReference>
<keyword evidence="3" id="KW-0342">GTP-binding</keyword>
<gene>
    <name evidence="8" type="ORF">FME351_LOCUS14306</name>
    <name evidence="10" type="ORF">GRG538_LOCUS32796</name>
    <name evidence="12" type="ORF">HFQ381_LOCUS14237</name>
    <name evidence="9" type="ORF">KIK155_LOCUS15868</name>
    <name evidence="7" type="ORF">LUA448_LOCUS15722</name>
    <name evidence="15" type="ORF">QYT958_LOCUS22301</name>
    <name evidence="6" type="ORF">TIS948_LOCUS24648</name>
    <name evidence="14" type="ORF">TOA249_LOCUS15165</name>
    <name evidence="13" type="ORF">TSG867_LOCUS15320</name>
    <name evidence="11" type="ORF">UJA718_LOCUS12207</name>
</gene>
<accession>A0A818H537</accession>
<dbReference type="EMBL" id="CAJNYT010005805">
    <property type="protein sequence ID" value="CAF3776344.1"/>
    <property type="molecule type" value="Genomic_DNA"/>
</dbReference>
<dbReference type="Proteomes" id="UP000663862">
    <property type="component" value="Unassembled WGS sequence"/>
</dbReference>
<keyword evidence="4" id="KW-0449">Lipoprotein</keyword>
<dbReference type="SMART" id="SM00175">
    <property type="entry name" value="RAB"/>
    <property type="match status" value="1"/>
</dbReference>
<dbReference type="PROSITE" id="PS51420">
    <property type="entry name" value="RHO"/>
    <property type="match status" value="1"/>
</dbReference>
<dbReference type="InterPro" id="IPR027417">
    <property type="entry name" value="P-loop_NTPase"/>
</dbReference>
<evidence type="ECO:0000256" key="5">
    <source>
        <dbReference type="SAM" id="MobiDB-lite"/>
    </source>
</evidence>
<dbReference type="Proteomes" id="UP000663833">
    <property type="component" value="Unassembled WGS sequence"/>
</dbReference>
<dbReference type="Proteomes" id="UP000663873">
    <property type="component" value="Unassembled WGS sequence"/>
</dbReference>
<dbReference type="EMBL" id="CAJOBQ010000888">
    <property type="protein sequence ID" value="CAF4430864.1"/>
    <property type="molecule type" value="Genomic_DNA"/>
</dbReference>
<dbReference type="Proteomes" id="UP000663865">
    <property type="component" value="Unassembled WGS sequence"/>
</dbReference>
<dbReference type="SMART" id="SM00176">
    <property type="entry name" value="RAN"/>
    <property type="match status" value="1"/>
</dbReference>
<dbReference type="NCBIfam" id="TIGR00231">
    <property type="entry name" value="small_GTP"/>
    <property type="match status" value="1"/>
</dbReference>
<evidence type="ECO:0000256" key="4">
    <source>
        <dbReference type="ARBA" id="ARBA00023288"/>
    </source>
</evidence>
<dbReference type="EMBL" id="CAJNXB010004255">
    <property type="protein sequence ID" value="CAF3366447.1"/>
    <property type="molecule type" value="Genomic_DNA"/>
</dbReference>
<organism evidence="9 16">
    <name type="scientific">Rotaria socialis</name>
    <dbReference type="NCBI Taxonomy" id="392032"/>
    <lineage>
        <taxon>Eukaryota</taxon>
        <taxon>Metazoa</taxon>
        <taxon>Spiralia</taxon>
        <taxon>Gnathifera</taxon>
        <taxon>Rotifera</taxon>
        <taxon>Eurotatoria</taxon>
        <taxon>Bdelloidea</taxon>
        <taxon>Philodinida</taxon>
        <taxon>Philodinidae</taxon>
        <taxon>Rotaria</taxon>
    </lineage>
</organism>